<dbReference type="InterPro" id="IPR002514">
    <property type="entry name" value="Transposase_8"/>
</dbReference>
<accession>A0A2I9DRF8</accession>
<name>A0A2I9DRF8_9DEIO</name>
<organism evidence="1 2">
    <name type="scientific">Deinococcus aerius</name>
    <dbReference type="NCBI Taxonomy" id="200253"/>
    <lineage>
        <taxon>Bacteria</taxon>
        <taxon>Thermotogati</taxon>
        <taxon>Deinococcota</taxon>
        <taxon>Deinococci</taxon>
        <taxon>Deinococcales</taxon>
        <taxon>Deinococcaceae</taxon>
        <taxon>Deinococcus</taxon>
    </lineage>
</organism>
<dbReference type="AlphaFoldDB" id="A0A2I9DRF8"/>
<proteinExistence type="predicted"/>
<dbReference type="SUPFAM" id="SSF46689">
    <property type="entry name" value="Homeodomain-like"/>
    <property type="match status" value="1"/>
</dbReference>
<dbReference type="GO" id="GO:0003677">
    <property type="term" value="F:DNA binding"/>
    <property type="evidence" value="ECO:0007669"/>
    <property type="project" value="InterPro"/>
</dbReference>
<dbReference type="Proteomes" id="UP000236569">
    <property type="component" value="Unassembled WGS sequence"/>
</dbReference>
<dbReference type="GO" id="GO:0006313">
    <property type="term" value="P:DNA transposition"/>
    <property type="evidence" value="ECO:0007669"/>
    <property type="project" value="InterPro"/>
</dbReference>
<sequence>MTNRRTHSAEFGRDAVQLARTSGNVTGTARDLGLNVSLLRKRRNAQPEKGESAFPGQGKQVLTPGQQEIRRLRQENEILRQEREIPKKAAAFFTKGATR</sequence>
<dbReference type="Gene3D" id="1.10.10.60">
    <property type="entry name" value="Homeodomain-like"/>
    <property type="match status" value="1"/>
</dbReference>
<gene>
    <name evidence="1" type="ORF">DAERI_200028</name>
</gene>
<evidence type="ECO:0000313" key="1">
    <source>
        <dbReference type="EMBL" id="GBF07971.1"/>
    </source>
</evidence>
<dbReference type="Pfam" id="PF01527">
    <property type="entry name" value="HTH_Tnp_1"/>
    <property type="match status" value="1"/>
</dbReference>
<evidence type="ECO:0000313" key="2">
    <source>
        <dbReference type="Proteomes" id="UP000236569"/>
    </source>
</evidence>
<comment type="caution">
    <text evidence="1">The sequence shown here is derived from an EMBL/GenBank/DDBJ whole genome shotgun (WGS) entry which is preliminary data.</text>
</comment>
<keyword evidence="2" id="KW-1185">Reference proteome</keyword>
<dbReference type="InterPro" id="IPR009057">
    <property type="entry name" value="Homeodomain-like_sf"/>
</dbReference>
<reference evidence="2" key="1">
    <citation type="submission" date="2018-01" db="EMBL/GenBank/DDBJ databases">
        <title>Draft Genome Sequence of the Radioresistant Bacterium Deinococcus aerius TR0125, Isolated from the Higher Atmosphere above Japan.</title>
        <authorList>
            <person name="Satoh K."/>
            <person name="Arai H."/>
            <person name="Sanzen T."/>
            <person name="Kawaguchi Y."/>
            <person name="Hayashi H."/>
            <person name="Yokobori S."/>
            <person name="Yamagishi A."/>
            <person name="Oono Y."/>
            <person name="Narumi I."/>
        </authorList>
    </citation>
    <scope>NUCLEOTIDE SEQUENCE [LARGE SCALE GENOMIC DNA]</scope>
    <source>
        <strain evidence="2">TR0125</strain>
    </source>
</reference>
<dbReference type="EMBL" id="BFAG01000020">
    <property type="protein sequence ID" value="GBF07971.1"/>
    <property type="molecule type" value="Genomic_DNA"/>
</dbReference>
<protein>
    <submittedName>
        <fullName evidence="1">Transposase</fullName>
    </submittedName>
</protein>
<dbReference type="GO" id="GO:0004803">
    <property type="term" value="F:transposase activity"/>
    <property type="evidence" value="ECO:0007669"/>
    <property type="project" value="InterPro"/>
</dbReference>